<gene>
    <name evidence="8" type="ORF">BGW36DRAFT_423036</name>
</gene>
<comment type="caution">
    <text evidence="8">The sequence shown here is derived from an EMBL/GenBank/DDBJ whole genome shotgun (WGS) entry which is preliminary data.</text>
</comment>
<evidence type="ECO:0000259" key="7">
    <source>
        <dbReference type="Pfam" id="PF20684"/>
    </source>
</evidence>
<keyword evidence="4 6" id="KW-0472">Membrane</keyword>
<feature type="transmembrane region" description="Helical" evidence="6">
    <location>
        <begin position="44"/>
        <end position="65"/>
    </location>
</feature>
<name>A0AAD4Q4U1_9EURO</name>
<comment type="subcellular location">
    <subcellularLocation>
        <location evidence="1">Membrane</location>
        <topology evidence="1">Multi-pass membrane protein</topology>
    </subcellularLocation>
</comment>
<dbReference type="Pfam" id="PF20684">
    <property type="entry name" value="Fung_rhodopsin"/>
    <property type="match status" value="1"/>
</dbReference>
<evidence type="ECO:0000256" key="2">
    <source>
        <dbReference type="ARBA" id="ARBA00022692"/>
    </source>
</evidence>
<protein>
    <recommendedName>
        <fullName evidence="7">Rhodopsin domain-containing protein</fullName>
    </recommendedName>
</protein>
<feature type="domain" description="Rhodopsin" evidence="7">
    <location>
        <begin position="26"/>
        <end position="268"/>
    </location>
</feature>
<dbReference type="AlphaFoldDB" id="A0AAD4Q4U1"/>
<keyword evidence="2 6" id="KW-0812">Transmembrane</keyword>
<dbReference type="PANTHER" id="PTHR33048:SF47">
    <property type="entry name" value="INTEGRAL MEMBRANE PROTEIN-RELATED"/>
    <property type="match status" value="1"/>
</dbReference>
<dbReference type="InterPro" id="IPR049326">
    <property type="entry name" value="Rhodopsin_dom_fungi"/>
</dbReference>
<reference evidence="8" key="1">
    <citation type="submission" date="2021-12" db="EMBL/GenBank/DDBJ databases">
        <title>Convergent genome expansion in fungi linked to evolution of root-endophyte symbiosis.</title>
        <authorList>
            <consortium name="DOE Joint Genome Institute"/>
            <person name="Ke Y.-H."/>
            <person name="Bonito G."/>
            <person name="Liao H.-L."/>
            <person name="Looney B."/>
            <person name="Rojas-Flechas A."/>
            <person name="Nash J."/>
            <person name="Hameed K."/>
            <person name="Schadt C."/>
            <person name="Martin F."/>
            <person name="Crous P.W."/>
            <person name="Miettinen O."/>
            <person name="Magnuson J.K."/>
            <person name="Labbe J."/>
            <person name="Jacobson D."/>
            <person name="Doktycz M.J."/>
            <person name="Veneault-Fourrey C."/>
            <person name="Kuo A."/>
            <person name="Mondo S."/>
            <person name="Calhoun S."/>
            <person name="Riley R."/>
            <person name="Ohm R."/>
            <person name="LaButti K."/>
            <person name="Andreopoulos B."/>
            <person name="Pangilinan J."/>
            <person name="Nolan M."/>
            <person name="Tritt A."/>
            <person name="Clum A."/>
            <person name="Lipzen A."/>
            <person name="Daum C."/>
            <person name="Barry K."/>
            <person name="Grigoriev I.V."/>
            <person name="Vilgalys R."/>
        </authorList>
    </citation>
    <scope>NUCLEOTIDE SEQUENCE</scope>
    <source>
        <strain evidence="8">PMI_201</strain>
    </source>
</reference>
<feature type="transmembrane region" description="Helical" evidence="6">
    <location>
        <begin position="122"/>
        <end position="145"/>
    </location>
</feature>
<feature type="transmembrane region" description="Helical" evidence="6">
    <location>
        <begin position="202"/>
        <end position="224"/>
    </location>
</feature>
<keyword evidence="3 6" id="KW-1133">Transmembrane helix</keyword>
<dbReference type="RefSeq" id="XP_046076492.1">
    <property type="nucleotide sequence ID" value="XM_046219781.1"/>
</dbReference>
<dbReference type="GeneID" id="70250068"/>
<dbReference type="Proteomes" id="UP001201262">
    <property type="component" value="Unassembled WGS sequence"/>
</dbReference>
<comment type="similarity">
    <text evidence="5">Belongs to the SAT4 family.</text>
</comment>
<proteinExistence type="inferred from homology"/>
<keyword evidence="9" id="KW-1185">Reference proteome</keyword>
<feature type="transmembrane region" description="Helical" evidence="6">
    <location>
        <begin position="165"/>
        <end position="190"/>
    </location>
</feature>
<dbReference type="PANTHER" id="PTHR33048">
    <property type="entry name" value="PTH11-LIKE INTEGRAL MEMBRANE PROTEIN (AFU_ORTHOLOGUE AFUA_5G11245)"/>
    <property type="match status" value="1"/>
</dbReference>
<evidence type="ECO:0000256" key="6">
    <source>
        <dbReference type="SAM" id="Phobius"/>
    </source>
</evidence>
<organism evidence="8 9">
    <name type="scientific">Talaromyces proteolyticus</name>
    <dbReference type="NCBI Taxonomy" id="1131652"/>
    <lineage>
        <taxon>Eukaryota</taxon>
        <taxon>Fungi</taxon>
        <taxon>Dikarya</taxon>
        <taxon>Ascomycota</taxon>
        <taxon>Pezizomycotina</taxon>
        <taxon>Eurotiomycetes</taxon>
        <taxon>Eurotiomycetidae</taxon>
        <taxon>Eurotiales</taxon>
        <taxon>Trichocomaceae</taxon>
        <taxon>Talaromyces</taxon>
        <taxon>Talaromyces sect. Bacilispori</taxon>
    </lineage>
</organism>
<evidence type="ECO:0000256" key="4">
    <source>
        <dbReference type="ARBA" id="ARBA00023136"/>
    </source>
</evidence>
<evidence type="ECO:0000313" key="8">
    <source>
        <dbReference type="EMBL" id="KAH8703474.1"/>
    </source>
</evidence>
<evidence type="ECO:0000313" key="9">
    <source>
        <dbReference type="Proteomes" id="UP001201262"/>
    </source>
</evidence>
<dbReference type="InterPro" id="IPR052337">
    <property type="entry name" value="SAT4-like"/>
</dbReference>
<feature type="transmembrane region" description="Helical" evidence="6">
    <location>
        <begin position="12"/>
        <end position="32"/>
    </location>
</feature>
<evidence type="ECO:0000256" key="5">
    <source>
        <dbReference type="ARBA" id="ARBA00038359"/>
    </source>
</evidence>
<sequence>MQTSRQESLVVVSIIMIVIPCLAVALRIWSIIIDKKYRMGLDDICIIVALPFVCGTVATTIALVYDGGLGMHKADVEPTKLLANQKIFLAASILDDISLTLPKLSAVFFYNRIFQRTHTAFYYSFWILGSIIVSWLVATLVVNLTVCTPPSKAWDPTVDGHCRDWFPSSLGPAIMSAVIDLAILLWPMPFLFQLRLSKKKRLLLVGVFAIGYCVLIVSLGRVIALAKIGPDAFAGDATWDIVSYVQWGQAEAPVSVLSVSLPRIAYVITHYLRKTSIGRWMLRPSDDDHKSSKASFPTKNSYNGHSGLRSIEGEEYVRLNDVNYLQERPPYNAQVNASGILSAPTTHSTWYEDPTGARRNIPEIHVKRDIQVSREDRV</sequence>
<evidence type="ECO:0000256" key="1">
    <source>
        <dbReference type="ARBA" id="ARBA00004141"/>
    </source>
</evidence>
<accession>A0AAD4Q4U1</accession>
<dbReference type="GO" id="GO:0016020">
    <property type="term" value="C:membrane"/>
    <property type="evidence" value="ECO:0007669"/>
    <property type="project" value="UniProtKB-SubCell"/>
</dbReference>
<evidence type="ECO:0000256" key="3">
    <source>
        <dbReference type="ARBA" id="ARBA00022989"/>
    </source>
</evidence>
<dbReference type="EMBL" id="JAJTJA010000002">
    <property type="protein sequence ID" value="KAH8703474.1"/>
    <property type="molecule type" value="Genomic_DNA"/>
</dbReference>